<sequence length="1279" mass="133707">MALPGQTLNQREQFIVGEAVNQFKTTLLTDWRSLMPEFGQDFEVQGLWQSGATMFTPDFSRLMVAGSSIRPDTTMSQINAGSDITLTSTPTIPDGEAGQLMFIVNTGSNDITFQDESVLASSNLFLSKRRNARLEPNEFLPLVFDFDIGRWIGIHLGTPDELCYDRVVDASGGGTDLTIQDAIDALDLGTPYRPWMIKVVFQEDAAYTENLVFDSTERYALHGCSGVMSTAFSIGEFGGGQNSSHAGAVRIDGTVTTTGAGTGEIGLRGLHFDGSGSITIDVSRVSLKIDRCFVASGSSEALQLGTTTACEINNSQIGSDNTKKAVDLGLAAGLVASNTYFEGWLDLSAQVGARFDHCVVDVNNSGAGTAAVVCDEGLDKSSWRFVDCYIQQRNASGHGFRINSGASEHNLSVIGDCTIRGAGGGTAVRFVHSATATDEGAAVCGNIIDNWSTGIDAGSAENIITGCNTYINVTTNTTGGGGTGTILFDGTHGSLAELSDDDHSIYLLLAGRSGGQTAIGGTASGEDLTLQSTAHATRGNVIISDPVHIGPDGTPGSMNQLAIRRDVTDPASVTGYNIDTLSQATFTANNSTNHSWNRQGVVYILSGGAVLSGSETASVTLATLAGDGTVAELTAWVSAMNVIQTGSLTLTLGRAIRITNILAQFGATIDTAVGIEIDDLTSATVNIGLRNASPTRLVGAVTIGSDAAAAGGIELDLVGDQNISGTLNVDTIAEFTGSAGVTIANDLHLADNVKAIFGTGNDAEIYYDGNDLIIDPDAVGSGELKLLGEMDIVHTATENDGHTLEIDTNAAGFDDIKSVDIVYVTGTLAPGQNDEAVLVDLDENAASGGRFSAFEILTTTTGGVKVEALFAGAGVAPVEQLSGVFIDPDRAEVEGVDKLADLVNPLTNVNIFEADTDVMIIGNADKFEELEYILSTGSSGAGIKPKFEFSSGAGPAWTEFGPTDGTNGMRNTGIIVWEDTDISDLGVWTQIGGNYLIRITRQRASLTTEPVCSFLQLAVTVEYSWSKEGNLSINDLAVGGDSDFSGYVGLRSNNELRFYDNGNYVGFEAPALVANQIWVLPTADGAASTFLQTDGAGTLSWGTVDDQDIVTTGMQQTIVLTAGGGKESTTLPCAAPTVVEAGTNDVDYWVLDFATGADEYAFWGPIPMPDNWDGDEITAVFYWTAASGSGTVEWNIQYLSRAEGEAIDAAWTATTSVTDTLTTAGDVHITSATSAVAAGGAGGELLFIRVHRDVSGDNLGVDARLIAVKLEYTVSALSS</sequence>
<organism evidence="1">
    <name type="scientific">marine sediment metagenome</name>
    <dbReference type="NCBI Taxonomy" id="412755"/>
    <lineage>
        <taxon>unclassified sequences</taxon>
        <taxon>metagenomes</taxon>
        <taxon>ecological metagenomes</taxon>
    </lineage>
</organism>
<dbReference type="EMBL" id="LAZR01000203">
    <property type="protein sequence ID" value="KKN82262.1"/>
    <property type="molecule type" value="Genomic_DNA"/>
</dbReference>
<accession>A0A0F9U4T0</accession>
<reference evidence="1" key="1">
    <citation type="journal article" date="2015" name="Nature">
        <title>Complex archaea that bridge the gap between prokaryotes and eukaryotes.</title>
        <authorList>
            <person name="Spang A."/>
            <person name="Saw J.H."/>
            <person name="Jorgensen S.L."/>
            <person name="Zaremba-Niedzwiedzka K."/>
            <person name="Martijn J."/>
            <person name="Lind A.E."/>
            <person name="van Eijk R."/>
            <person name="Schleper C."/>
            <person name="Guy L."/>
            <person name="Ettema T.J."/>
        </authorList>
    </citation>
    <scope>NUCLEOTIDE SEQUENCE</scope>
</reference>
<name>A0A0F9U4T0_9ZZZZ</name>
<gene>
    <name evidence="1" type="ORF">LCGC14_0310750</name>
</gene>
<proteinExistence type="predicted"/>
<dbReference type="AlphaFoldDB" id="A0A0F9U4T0"/>
<protein>
    <submittedName>
        <fullName evidence="1">Uncharacterized protein</fullName>
    </submittedName>
</protein>
<comment type="caution">
    <text evidence="1">The sequence shown here is derived from an EMBL/GenBank/DDBJ whole genome shotgun (WGS) entry which is preliminary data.</text>
</comment>
<evidence type="ECO:0000313" key="1">
    <source>
        <dbReference type="EMBL" id="KKN82262.1"/>
    </source>
</evidence>